<dbReference type="Proteomes" id="UP000326779">
    <property type="component" value="Chromosome"/>
</dbReference>
<keyword evidence="1" id="KW-1133">Transmembrane helix</keyword>
<protein>
    <submittedName>
        <fullName evidence="2">DUF771 domain-containing protein</fullName>
    </submittedName>
</protein>
<evidence type="ECO:0000313" key="3">
    <source>
        <dbReference type="Proteomes" id="UP000326779"/>
    </source>
</evidence>
<dbReference type="Pfam" id="PF05595">
    <property type="entry name" value="DUF771"/>
    <property type="match status" value="1"/>
</dbReference>
<evidence type="ECO:0000313" key="2">
    <source>
        <dbReference type="EMBL" id="QFR23197.1"/>
    </source>
</evidence>
<dbReference type="EMBL" id="CP045143">
    <property type="protein sequence ID" value="QFR23197.1"/>
    <property type="molecule type" value="Genomic_DNA"/>
</dbReference>
<evidence type="ECO:0000256" key="1">
    <source>
        <dbReference type="SAM" id="Phobius"/>
    </source>
</evidence>
<reference evidence="2 3" key="1">
    <citation type="submission" date="2019-10" db="EMBL/GenBank/DDBJ databases">
        <title>The completed genome of Lactobacillus harbinensis M1.</title>
        <authorList>
            <person name="Zheng Y."/>
        </authorList>
    </citation>
    <scope>NUCLEOTIDE SEQUENCE [LARGE SCALE GENOMIC DNA]</scope>
    <source>
        <strain evidence="2 3">M1</strain>
    </source>
</reference>
<dbReference type="AlphaFoldDB" id="A0A5P8M4G6"/>
<dbReference type="KEGG" id="lhb:D1010_07165"/>
<proteinExistence type="predicted"/>
<accession>A0A5P8M4G6</accession>
<feature type="transmembrane region" description="Helical" evidence="1">
    <location>
        <begin position="12"/>
        <end position="31"/>
    </location>
</feature>
<keyword evidence="1" id="KW-0812">Transmembrane</keyword>
<keyword evidence="1" id="KW-0472">Membrane</keyword>
<gene>
    <name evidence="2" type="ORF">D1010_07165</name>
</gene>
<name>A0A5P8M4G6_9LACO</name>
<dbReference type="InterPro" id="IPR008489">
    <property type="entry name" value="DUF771"/>
</dbReference>
<organism evidence="2 3">
    <name type="scientific">Schleiferilactobacillus harbinensis</name>
    <dbReference type="NCBI Taxonomy" id="304207"/>
    <lineage>
        <taxon>Bacteria</taxon>
        <taxon>Bacillati</taxon>
        <taxon>Bacillota</taxon>
        <taxon>Bacilli</taxon>
        <taxon>Lactobacillales</taxon>
        <taxon>Lactobacillaceae</taxon>
        <taxon>Schleiferilactobacillus</taxon>
    </lineage>
</organism>
<sequence>MSSTALSSKYLFMSLISFMLITSLKLLSHFWRESRLEGRKTTLQAIQVIEGDQVSPDHYYLISDKELERLREKSKAVEERESNDQWWVMGDLVRRYKCRPMWFTNNIFQNPRFEKMLRGQSVMYPGEGVKGYHCEPMAFAAFMRQWFPEIARAAAKGGKS</sequence>